<dbReference type="EMBL" id="CP084166">
    <property type="protein sequence ID" value="UJG41669.1"/>
    <property type="molecule type" value="Genomic_DNA"/>
</dbReference>
<name>A0A9Y1FMA6_9ARCH</name>
<dbReference type="Gene3D" id="3.40.50.300">
    <property type="entry name" value="P-loop containing nucleotide triphosphate hydrolases"/>
    <property type="match status" value="1"/>
</dbReference>
<dbReference type="InterPro" id="IPR027417">
    <property type="entry name" value="P-loop_NTPase"/>
</dbReference>
<dbReference type="SUPFAM" id="SSF52540">
    <property type="entry name" value="P-loop containing nucleoside triphosphate hydrolases"/>
    <property type="match status" value="1"/>
</dbReference>
<evidence type="ECO:0000313" key="1">
    <source>
        <dbReference type="EMBL" id="UJG41669.1"/>
    </source>
</evidence>
<reference evidence="1" key="1">
    <citation type="journal article" date="2022" name="Nat. Microbiol.">
        <title>Unique mobile elements and scalable gene flow at the prokaryote-eukaryote boundary revealed by circularized Asgard archaea genomes.</title>
        <authorList>
            <person name="Wu F."/>
            <person name="Speth D.R."/>
            <person name="Philosof A."/>
            <person name="Cremiere A."/>
            <person name="Narayanan A."/>
            <person name="Barco R.A."/>
            <person name="Connon S.A."/>
            <person name="Amend J.P."/>
            <person name="Antoshechkin I.A."/>
            <person name="Orphan V.J."/>
        </authorList>
    </citation>
    <scope>NUCLEOTIDE SEQUENCE</scope>
    <source>
        <strain evidence="1">PM71</strain>
    </source>
</reference>
<sequence length="233" mass="26539">MNKSSVKRNLMIVREQDVVVTGGVVFIGDGHTGKTHTALNLVRNKDRYKKTDLISKSINVEFDYFVYQSNYQQYKFTISAQLFIFPGQKGRAKKGEGLAFEDALDLYFDVRTVKEVIVLILTFNLTDIATFQNLEYWVKTAIENNLVSEATNIILLGTHYDKKSNIAVNETDIIHGKKFVQEQIANELNIDFPLKQITEVNISNLTEEGIENLIGAIIDAFFNVFNIDEFNLI</sequence>
<protein>
    <submittedName>
        <fullName evidence="1">Uncharacterized protein</fullName>
    </submittedName>
</protein>
<accession>A0A9Y1FMA6</accession>
<gene>
    <name evidence="1" type="ORF">K9W45_04180</name>
</gene>
<organism evidence="1">
    <name type="scientific">Candidatus Heimdallarchaeum aukensis</name>
    <dbReference type="NCBI Taxonomy" id="2876573"/>
    <lineage>
        <taxon>Archaea</taxon>
        <taxon>Promethearchaeati</taxon>
        <taxon>Candidatus Heimdallarchaeota</taxon>
        <taxon>Candidatus Heimdallarchaeia (ex Rinke et al. 2021) (nom. nud.)</taxon>
        <taxon>Candidatus Heimdallarchaeales</taxon>
        <taxon>Candidatus Heimdallarchaeaceae</taxon>
        <taxon>Candidatus Heimdallarchaeum</taxon>
    </lineage>
</organism>
<dbReference type="AlphaFoldDB" id="A0A9Y1FMA6"/>
<proteinExistence type="predicted"/>
<dbReference type="Proteomes" id="UP001201020">
    <property type="component" value="Chromosome"/>
</dbReference>